<dbReference type="SUPFAM" id="SSF50891">
    <property type="entry name" value="Cyclophilin-like"/>
    <property type="match status" value="1"/>
</dbReference>
<dbReference type="InterPro" id="IPR029000">
    <property type="entry name" value="Cyclophilin-like_dom_sf"/>
</dbReference>
<feature type="domain" description="6-phospho-N-acetylmuramidase N-terminal" evidence="2">
    <location>
        <begin position="3"/>
        <end position="230"/>
    </location>
</feature>
<dbReference type="Proteomes" id="UP001057753">
    <property type="component" value="Unassembled WGS sequence"/>
</dbReference>
<evidence type="ECO:0000313" key="3">
    <source>
        <dbReference type="EMBL" id="MCR6097751.1"/>
    </source>
</evidence>
<dbReference type="InterPro" id="IPR043797">
    <property type="entry name" value="MupG_N"/>
</dbReference>
<dbReference type="EMBL" id="JABXYM010000001">
    <property type="protein sequence ID" value="MCR6097751.1"/>
    <property type="molecule type" value="Genomic_DNA"/>
</dbReference>
<sequence length="370" mass="41804">MKGVSIFFGQQTEQEQKYYLERMKQSGFQSIFTSLHIPEDDPQMYVGAINILGQQAKDLGMSLIADVSPTSLSYLNVDIDSVDTLIEKGITGLRVDYGFSNEAIIKISKAMTVVLNASTLSYRKAYNLLDQGLIKDHCDVCHNYYPRPETGLDKDWLIETNKWLRSFGFKTMAFVPGDLTFRGPLHKGLPTLEKHREISPFAAAKELWEHCAIDHVYIGDPAISVETSELFRQYDEEGVITLRAHFLDMDDAEYAVLNQLHRQRLDPARDVVRSETSRAYAQKGKIAITARSSNGNPSTLEQTRQVGSITIDNERYGRYQGELQIVKRELAYDPAVNIVGKVIAEDLPLIQHLKPGETFSFKHVASHKET</sequence>
<dbReference type="PANTHER" id="PTHR38435">
    <property type="match status" value="1"/>
</dbReference>
<reference evidence="3" key="1">
    <citation type="submission" date="2020-06" db="EMBL/GenBank/DDBJ databases">
        <title>Insight into the genomes of haloalkaliphilic bacilli from Kenyan soda lakes.</title>
        <authorList>
            <person name="Mwirichia R."/>
            <person name="Villamizar G.C."/>
            <person name="Poehlein A."/>
            <person name="Mugweru J."/>
            <person name="Kipnyargis A."/>
            <person name="Kiplimo D."/>
            <person name="Orwa P."/>
            <person name="Daniel R."/>
        </authorList>
    </citation>
    <scope>NUCLEOTIDE SEQUENCE</scope>
    <source>
        <strain evidence="3">B1096_S55</strain>
    </source>
</reference>
<dbReference type="InterPro" id="IPR043894">
    <property type="entry name" value="MupG_C"/>
</dbReference>
<dbReference type="Gene3D" id="3.20.20.70">
    <property type="entry name" value="Aldolase class I"/>
    <property type="match status" value="1"/>
</dbReference>
<dbReference type="SUPFAM" id="SSF51445">
    <property type="entry name" value="(Trans)glycosidases"/>
    <property type="match status" value="1"/>
</dbReference>
<gene>
    <name evidence="3" type="ORF">HXA33_14460</name>
</gene>
<dbReference type="Gene3D" id="2.40.100.10">
    <property type="entry name" value="Cyclophilin-like"/>
    <property type="match status" value="1"/>
</dbReference>
<accession>A0A9Q4B3T3</accession>
<feature type="domain" description="6-phospho-N-acetylmuramidase C-terminal" evidence="1">
    <location>
        <begin position="241"/>
        <end position="362"/>
    </location>
</feature>
<name>A0A9Q4B3T3_SALAG</name>
<comment type="caution">
    <text evidence="3">The sequence shown here is derived from an EMBL/GenBank/DDBJ whole genome shotgun (WGS) entry which is preliminary data.</text>
</comment>
<dbReference type="InterPro" id="IPR017853">
    <property type="entry name" value="GH"/>
</dbReference>
<keyword evidence="4" id="KW-1185">Reference proteome</keyword>
<dbReference type="InterPro" id="IPR008589">
    <property type="entry name" value="MupG"/>
</dbReference>
<dbReference type="Pfam" id="PF05913">
    <property type="entry name" value="MupG_C"/>
    <property type="match status" value="1"/>
</dbReference>
<organism evidence="3 4">
    <name type="scientific">Salipaludibacillus agaradhaerens</name>
    <name type="common">Bacillus agaradhaerens</name>
    <dbReference type="NCBI Taxonomy" id="76935"/>
    <lineage>
        <taxon>Bacteria</taxon>
        <taxon>Bacillati</taxon>
        <taxon>Bacillota</taxon>
        <taxon>Bacilli</taxon>
        <taxon>Bacillales</taxon>
        <taxon>Bacillaceae</taxon>
    </lineage>
</organism>
<protein>
    <submittedName>
        <fullName evidence="3">DUF871 domain-containing protein</fullName>
    </submittedName>
</protein>
<evidence type="ECO:0000259" key="1">
    <source>
        <dbReference type="Pfam" id="PF05913"/>
    </source>
</evidence>
<dbReference type="Pfam" id="PF19200">
    <property type="entry name" value="MupG_N"/>
    <property type="match status" value="1"/>
</dbReference>
<dbReference type="RefSeq" id="WP_257822136.1">
    <property type="nucleotide sequence ID" value="NZ_JABXYM010000001.1"/>
</dbReference>
<dbReference type="AlphaFoldDB" id="A0A9Q4B3T3"/>
<proteinExistence type="predicted"/>
<dbReference type="PANTHER" id="PTHR38435:SF2">
    <property type="entry name" value="DUF871 DOMAIN-CONTAINING PROTEIN"/>
    <property type="match status" value="1"/>
</dbReference>
<dbReference type="InterPro" id="IPR013785">
    <property type="entry name" value="Aldolase_TIM"/>
</dbReference>
<evidence type="ECO:0000313" key="4">
    <source>
        <dbReference type="Proteomes" id="UP001057753"/>
    </source>
</evidence>
<evidence type="ECO:0000259" key="2">
    <source>
        <dbReference type="Pfam" id="PF19200"/>
    </source>
</evidence>